<dbReference type="GO" id="GO:0043138">
    <property type="term" value="F:3'-5' DNA helicase activity"/>
    <property type="evidence" value="ECO:0007669"/>
    <property type="project" value="TreeGrafter"/>
</dbReference>
<protein>
    <recommendedName>
        <fullName evidence="3">Helicase ATP-binding domain-containing protein</fullName>
    </recommendedName>
</protein>
<dbReference type="InParanoid" id="A0A1X7U8R5"/>
<dbReference type="GO" id="GO:0000724">
    <property type="term" value="P:double-strand break repair via homologous recombination"/>
    <property type="evidence" value="ECO:0007669"/>
    <property type="project" value="TreeGrafter"/>
</dbReference>
<evidence type="ECO:0000313" key="2">
    <source>
        <dbReference type="EnsemblMetazoa" id="Aqu2.1.24048_001"/>
    </source>
</evidence>
<dbReference type="eggNOG" id="KOG0351">
    <property type="taxonomic scope" value="Eukaryota"/>
</dbReference>
<proteinExistence type="inferred from homology"/>
<comment type="similarity">
    <text evidence="1">Belongs to the helicase family. RecQ subfamily.</text>
</comment>
<dbReference type="GO" id="GO:0009378">
    <property type="term" value="F:four-way junction helicase activity"/>
    <property type="evidence" value="ECO:0007669"/>
    <property type="project" value="TreeGrafter"/>
</dbReference>
<dbReference type="GO" id="GO:0005737">
    <property type="term" value="C:cytoplasm"/>
    <property type="evidence" value="ECO:0007669"/>
    <property type="project" value="TreeGrafter"/>
</dbReference>
<dbReference type="PANTHER" id="PTHR13710">
    <property type="entry name" value="DNA HELICASE RECQ FAMILY MEMBER"/>
    <property type="match status" value="1"/>
</dbReference>
<reference evidence="2" key="1">
    <citation type="submission" date="2017-05" db="UniProtKB">
        <authorList>
            <consortium name="EnsemblMetazoa"/>
        </authorList>
    </citation>
    <scope>IDENTIFICATION</scope>
</reference>
<dbReference type="PANTHER" id="PTHR13710:SF120">
    <property type="entry name" value="BIFUNCTIONAL 3'-5' EXONUCLEASE_ATP-DEPENDENT HELICASE WRN"/>
    <property type="match status" value="1"/>
</dbReference>
<accession>A0A1X7U8R5</accession>
<evidence type="ECO:0000256" key="1">
    <source>
        <dbReference type="ARBA" id="ARBA00005446"/>
    </source>
</evidence>
<organism evidence="2">
    <name type="scientific">Amphimedon queenslandica</name>
    <name type="common">Sponge</name>
    <dbReference type="NCBI Taxonomy" id="400682"/>
    <lineage>
        <taxon>Eukaryota</taxon>
        <taxon>Metazoa</taxon>
        <taxon>Porifera</taxon>
        <taxon>Demospongiae</taxon>
        <taxon>Heteroscleromorpha</taxon>
        <taxon>Haplosclerida</taxon>
        <taxon>Niphatidae</taxon>
        <taxon>Amphimedon</taxon>
    </lineage>
</organism>
<dbReference type="GO" id="GO:0005634">
    <property type="term" value="C:nucleus"/>
    <property type="evidence" value="ECO:0007669"/>
    <property type="project" value="TreeGrafter"/>
</dbReference>
<name>A0A1X7U8R5_AMPQE</name>
<dbReference type="AlphaFoldDB" id="A0A1X7U8R5"/>
<dbReference type="EnsemblMetazoa" id="Aqu2.1.24048_001">
    <property type="protein sequence ID" value="Aqu2.1.24048_001"/>
    <property type="gene ID" value="Aqu2.1.24048"/>
</dbReference>
<dbReference type="GO" id="GO:0005694">
    <property type="term" value="C:chromosome"/>
    <property type="evidence" value="ECO:0007669"/>
    <property type="project" value="TreeGrafter"/>
</dbReference>
<dbReference type="STRING" id="400682.A0A1X7U8R5"/>
<sequence length="115" mass="13280">MNADYQFIFISLELILTKRSWRHVLLSECYQSKLVGLKIDEVHCVKSWREEFCLEFKRIGDLRSVVPKNVDVMALTATAAISSRLSIERTLGMKNPTVIEISPEKSNIYLFTELL</sequence>
<dbReference type="Gene3D" id="3.40.50.300">
    <property type="entry name" value="P-loop containing nucleotide triphosphate hydrolases"/>
    <property type="match status" value="1"/>
</dbReference>
<dbReference type="InterPro" id="IPR027417">
    <property type="entry name" value="P-loop_NTPase"/>
</dbReference>
<evidence type="ECO:0008006" key="3">
    <source>
        <dbReference type="Google" id="ProtNLM"/>
    </source>
</evidence>